<dbReference type="PANTHER" id="PTHR19384">
    <property type="entry name" value="NITRIC OXIDE SYNTHASE-RELATED"/>
    <property type="match status" value="1"/>
</dbReference>
<dbReference type="SUPFAM" id="SSF52218">
    <property type="entry name" value="Flavoproteins"/>
    <property type="match status" value="1"/>
</dbReference>
<dbReference type="GO" id="GO:0050660">
    <property type="term" value="F:flavin adenine dinucleotide binding"/>
    <property type="evidence" value="ECO:0007669"/>
    <property type="project" value="TreeGrafter"/>
</dbReference>
<keyword evidence="5" id="KW-0285">Flavoprotein</keyword>
<keyword evidence="8" id="KW-0521">NADP</keyword>
<dbReference type="Pfam" id="PF00175">
    <property type="entry name" value="NAD_binding_1"/>
    <property type="match status" value="1"/>
</dbReference>
<evidence type="ECO:0008006" key="14">
    <source>
        <dbReference type="Google" id="ProtNLM"/>
    </source>
</evidence>
<dbReference type="FunFam" id="3.40.50.360:FF:000015">
    <property type="entry name" value="NADPH-dependent diflavin oxidoreductase 1"/>
    <property type="match status" value="1"/>
</dbReference>
<dbReference type="PROSITE" id="PS51384">
    <property type="entry name" value="FAD_FR"/>
    <property type="match status" value="1"/>
</dbReference>
<dbReference type="VEuPathDB" id="FungiDB:PYU1_G012050"/>
<dbReference type="SUPFAM" id="SSF52343">
    <property type="entry name" value="Ferredoxin reductase-like, C-terminal NADP-linked domain"/>
    <property type="match status" value="1"/>
</dbReference>
<keyword evidence="7" id="KW-0274">FAD</keyword>
<dbReference type="InterPro" id="IPR003097">
    <property type="entry name" value="CysJ-like_FAD-binding"/>
</dbReference>
<reference evidence="13" key="1">
    <citation type="journal article" date="2010" name="Genome Biol.">
        <title>Genome sequence of the necrotrophic plant pathogen Pythium ultimum reveals original pathogenicity mechanisms and effector repertoire.</title>
        <authorList>
            <person name="Levesque C.A."/>
            <person name="Brouwer H."/>
            <person name="Cano L."/>
            <person name="Hamilton J.P."/>
            <person name="Holt C."/>
            <person name="Huitema E."/>
            <person name="Raffaele S."/>
            <person name="Robideau G.P."/>
            <person name="Thines M."/>
            <person name="Win J."/>
            <person name="Zerillo M.M."/>
            <person name="Beakes G.W."/>
            <person name="Boore J.L."/>
            <person name="Busam D."/>
            <person name="Dumas B."/>
            <person name="Ferriera S."/>
            <person name="Fuerstenberg S.I."/>
            <person name="Gachon C.M."/>
            <person name="Gaulin E."/>
            <person name="Govers F."/>
            <person name="Grenville-Briggs L."/>
            <person name="Horner N."/>
            <person name="Hostetler J."/>
            <person name="Jiang R.H."/>
            <person name="Johnson J."/>
            <person name="Krajaejun T."/>
            <person name="Lin H."/>
            <person name="Meijer H.J."/>
            <person name="Moore B."/>
            <person name="Morris P."/>
            <person name="Phuntmart V."/>
            <person name="Puiu D."/>
            <person name="Shetty J."/>
            <person name="Stajich J.E."/>
            <person name="Tripathy S."/>
            <person name="Wawra S."/>
            <person name="van West P."/>
            <person name="Whitty B.R."/>
            <person name="Coutinho P.M."/>
            <person name="Henrissat B."/>
            <person name="Martin F."/>
            <person name="Thomas P.D."/>
            <person name="Tyler B.M."/>
            <person name="De Vries R.P."/>
            <person name="Kamoun S."/>
            <person name="Yandell M."/>
            <person name="Tisserat N."/>
            <person name="Buell C.R."/>
        </authorList>
    </citation>
    <scope>NUCLEOTIDE SEQUENCE</scope>
    <source>
        <strain evidence="13">DAOM:BR144</strain>
    </source>
</reference>
<dbReference type="HOGENOM" id="CLU_001570_17_6_1"/>
<dbReference type="Gene3D" id="1.20.990.10">
    <property type="entry name" value="NADPH-cytochrome p450 Reductase, Chain A, domain 3"/>
    <property type="match status" value="1"/>
</dbReference>
<evidence type="ECO:0000259" key="10">
    <source>
        <dbReference type="PROSITE" id="PS50902"/>
    </source>
</evidence>
<dbReference type="InParanoid" id="K3X4C7"/>
<dbReference type="InterPro" id="IPR001094">
    <property type="entry name" value="Flavdoxin-like"/>
</dbReference>
<keyword evidence="13" id="KW-1185">Reference proteome</keyword>
<dbReference type="GO" id="GO:0005829">
    <property type="term" value="C:cytosol"/>
    <property type="evidence" value="ECO:0007669"/>
    <property type="project" value="TreeGrafter"/>
</dbReference>
<evidence type="ECO:0000313" key="13">
    <source>
        <dbReference type="Proteomes" id="UP000019132"/>
    </source>
</evidence>
<dbReference type="EMBL" id="GL376621">
    <property type="status" value="NOT_ANNOTATED_CDS"/>
    <property type="molecule type" value="Genomic_DNA"/>
</dbReference>
<feature type="domain" description="Flavodoxin-like" evidence="10">
    <location>
        <begin position="28"/>
        <end position="174"/>
    </location>
</feature>
<protein>
    <recommendedName>
        <fullName evidence="14">NADPH-dependent FMN and FAD-containing oxidoreductase</fullName>
    </recommendedName>
</protein>
<dbReference type="Gene3D" id="3.40.50.360">
    <property type="match status" value="1"/>
</dbReference>
<evidence type="ECO:0000256" key="1">
    <source>
        <dbReference type="ARBA" id="ARBA00001917"/>
    </source>
</evidence>
<keyword evidence="9" id="KW-0560">Oxidoreductase</keyword>
<evidence type="ECO:0000259" key="11">
    <source>
        <dbReference type="PROSITE" id="PS51384"/>
    </source>
</evidence>
<dbReference type="Pfam" id="PF00667">
    <property type="entry name" value="FAD_binding_1"/>
    <property type="match status" value="1"/>
</dbReference>
<dbReference type="OMA" id="DIMSIPR"/>
<evidence type="ECO:0000256" key="8">
    <source>
        <dbReference type="ARBA" id="ARBA00022857"/>
    </source>
</evidence>
<reference evidence="12" key="3">
    <citation type="submission" date="2015-02" db="UniProtKB">
        <authorList>
            <consortium name="EnsemblProtists"/>
        </authorList>
    </citation>
    <scope>IDENTIFICATION</scope>
    <source>
        <strain evidence="12">DAOM BR144</strain>
    </source>
</reference>
<dbReference type="InterPro" id="IPR008254">
    <property type="entry name" value="Flavodoxin/NO_synth"/>
</dbReference>
<sequence length="638" mass="71177">MDFSATNGHNVAPAEAAAPPSPVAIPRLLVLYGSETGTAQDVAEYIQQMAFARRLSDTQVMAMDDFPVAKMLPQCSMVVFVASTTGDGEAPVNMRAAWRSLLRKNLSAQWLQGVQVAVFGLGDSSYAKYNAVARKLQARLVQLGATEIIERGLGDDQHAFGYFGALNPWLAKLWDAVLQQHPVPAEFRIDDSPRPIEPKYQIVFHGDEQHTLAARTSNPRDDKSTFYAAPSTALNVEQGIYMAPVVVNTRLTAEDWTQDVRHLELDISSHAAAAPGAIPYKAGAIADIYPENTWGVDEMLEYVGIPDGDRVISILAANGSPQFDFPSPTTVRDVFAKYLDILGTPRRSFFERLSLFAADLEEKEKLQEIASPEGVDLLYGYCIREKKTYGEVLSDFKSAQVPLANLLQVIPRLRPRSYSISSSPLLHPGRVHLTVAIVDFLTPYKRRRTGICSAYFQSLEPEKEQKVVSMWIKTGLFDPPSRENEMLLIGPGTGLAAMRAIIQERKVLRAQAAADATHGYTYLYFGSRHEKKDFLYGDEMRTLIQSEDLTGLHTAFSRDQDHKIYVQTRLAENKEEVFAFLMNGGYVYIAGSAKRMPNDVYEVLRDILRSVGKMPLKNAEAFMKTMIRTKRYVIESWS</sequence>
<keyword evidence="6" id="KW-0288">FMN</keyword>
<dbReference type="InterPro" id="IPR023173">
    <property type="entry name" value="NADPH_Cyt_P450_Rdtase_alpha"/>
</dbReference>
<dbReference type="EnsemblProtists" id="PYU1_T012076">
    <property type="protein sequence ID" value="PYU1_T012076"/>
    <property type="gene ID" value="PYU1_G012050"/>
</dbReference>
<keyword evidence="4" id="KW-0963">Cytoplasm</keyword>
<dbReference type="AlphaFoldDB" id="K3X4C7"/>
<evidence type="ECO:0000256" key="7">
    <source>
        <dbReference type="ARBA" id="ARBA00022827"/>
    </source>
</evidence>
<comment type="subcellular location">
    <subcellularLocation>
        <location evidence="3">Cytoplasm</location>
    </subcellularLocation>
</comment>
<evidence type="ECO:0000256" key="6">
    <source>
        <dbReference type="ARBA" id="ARBA00022643"/>
    </source>
</evidence>
<dbReference type="InterPro" id="IPR017938">
    <property type="entry name" value="Riboflavin_synthase-like_b-brl"/>
</dbReference>
<reference evidence="13" key="2">
    <citation type="submission" date="2010-04" db="EMBL/GenBank/DDBJ databases">
        <authorList>
            <person name="Buell R."/>
            <person name="Hamilton J."/>
            <person name="Hostetler J."/>
        </authorList>
    </citation>
    <scope>NUCLEOTIDE SEQUENCE [LARGE SCALE GENOMIC DNA]</scope>
    <source>
        <strain evidence="13">DAOM:BR144</strain>
    </source>
</reference>
<evidence type="ECO:0000256" key="2">
    <source>
        <dbReference type="ARBA" id="ARBA00001974"/>
    </source>
</evidence>
<dbReference type="Pfam" id="PF00258">
    <property type="entry name" value="Flavodoxin_1"/>
    <property type="match status" value="1"/>
</dbReference>
<evidence type="ECO:0000256" key="5">
    <source>
        <dbReference type="ARBA" id="ARBA00022630"/>
    </source>
</evidence>
<proteinExistence type="predicted"/>
<organism evidence="12 13">
    <name type="scientific">Globisporangium ultimum (strain ATCC 200006 / CBS 805.95 / DAOM BR144)</name>
    <name type="common">Pythium ultimum</name>
    <dbReference type="NCBI Taxonomy" id="431595"/>
    <lineage>
        <taxon>Eukaryota</taxon>
        <taxon>Sar</taxon>
        <taxon>Stramenopiles</taxon>
        <taxon>Oomycota</taxon>
        <taxon>Peronosporomycetes</taxon>
        <taxon>Pythiales</taxon>
        <taxon>Pythiaceae</taxon>
        <taxon>Globisporangium</taxon>
    </lineage>
</organism>
<dbReference type="InterPro" id="IPR001709">
    <property type="entry name" value="Flavoprot_Pyr_Nucl_cyt_Rdtase"/>
</dbReference>
<dbReference type="Proteomes" id="UP000019132">
    <property type="component" value="Unassembled WGS sequence"/>
</dbReference>
<dbReference type="GO" id="GO:0005634">
    <property type="term" value="C:nucleus"/>
    <property type="evidence" value="ECO:0007669"/>
    <property type="project" value="UniProtKB-ARBA"/>
</dbReference>
<dbReference type="InterPro" id="IPR039261">
    <property type="entry name" value="FNR_nucleotide-bd"/>
</dbReference>
<dbReference type="InterPro" id="IPR029039">
    <property type="entry name" value="Flavoprotein-like_sf"/>
</dbReference>
<dbReference type="Gene3D" id="2.40.30.10">
    <property type="entry name" value="Translation factors"/>
    <property type="match status" value="1"/>
</dbReference>
<evidence type="ECO:0000256" key="3">
    <source>
        <dbReference type="ARBA" id="ARBA00004496"/>
    </source>
</evidence>
<dbReference type="PRINTS" id="PR00371">
    <property type="entry name" value="FPNCR"/>
</dbReference>
<dbReference type="PROSITE" id="PS50902">
    <property type="entry name" value="FLAVODOXIN_LIKE"/>
    <property type="match status" value="1"/>
</dbReference>
<dbReference type="PANTHER" id="PTHR19384:SF10">
    <property type="entry name" value="NADPH-DEPENDENT DIFLAVIN OXIDOREDUCTASE 1"/>
    <property type="match status" value="1"/>
</dbReference>
<dbReference type="FunFam" id="3.40.50.80:FF:000030">
    <property type="entry name" value="NADPH-dependent diflavin oxidoreductase 1"/>
    <property type="match status" value="1"/>
</dbReference>
<name>K3X4C7_GLOUD</name>
<evidence type="ECO:0000313" key="12">
    <source>
        <dbReference type="EnsemblProtists" id="PYU1_T012076"/>
    </source>
</evidence>
<comment type="cofactor">
    <cofactor evidence="2">
        <name>FAD</name>
        <dbReference type="ChEBI" id="CHEBI:57692"/>
    </cofactor>
</comment>
<dbReference type="STRING" id="431595.K3X4C7"/>
<dbReference type="GO" id="GO:0016651">
    <property type="term" value="F:oxidoreductase activity, acting on NAD(P)H"/>
    <property type="evidence" value="ECO:0007669"/>
    <property type="project" value="UniProtKB-ARBA"/>
</dbReference>
<accession>K3X4C7</accession>
<dbReference type="eggNOG" id="KOG1159">
    <property type="taxonomic scope" value="Eukaryota"/>
</dbReference>
<feature type="domain" description="FAD-binding FR-type" evidence="11">
    <location>
        <begin position="238"/>
        <end position="480"/>
    </location>
</feature>
<comment type="cofactor">
    <cofactor evidence="1">
        <name>FMN</name>
        <dbReference type="ChEBI" id="CHEBI:58210"/>
    </cofactor>
</comment>
<dbReference type="GO" id="GO:0010181">
    <property type="term" value="F:FMN binding"/>
    <property type="evidence" value="ECO:0007669"/>
    <property type="project" value="InterPro"/>
</dbReference>
<dbReference type="PRINTS" id="PR00369">
    <property type="entry name" value="FLAVODOXIN"/>
</dbReference>
<dbReference type="InterPro" id="IPR017927">
    <property type="entry name" value="FAD-bd_FR_type"/>
</dbReference>
<dbReference type="Gene3D" id="3.40.50.80">
    <property type="entry name" value="Nucleotide-binding domain of ferredoxin-NADP reductase (FNR) module"/>
    <property type="match status" value="1"/>
</dbReference>
<dbReference type="InterPro" id="IPR001433">
    <property type="entry name" value="OxRdtase_FAD/NAD-bd"/>
</dbReference>
<evidence type="ECO:0000256" key="9">
    <source>
        <dbReference type="ARBA" id="ARBA00023002"/>
    </source>
</evidence>
<evidence type="ECO:0000256" key="4">
    <source>
        <dbReference type="ARBA" id="ARBA00022490"/>
    </source>
</evidence>
<dbReference type="SUPFAM" id="SSF63380">
    <property type="entry name" value="Riboflavin synthase domain-like"/>
    <property type="match status" value="1"/>
</dbReference>